<feature type="site" description="Important for beta-aspartyl-AMP intermediate formation" evidence="5">
    <location>
        <position position="308"/>
    </location>
</feature>
<organism evidence="7 8">
    <name type="scientific">Arsukibacterium ikkense</name>
    <dbReference type="NCBI Taxonomy" id="336831"/>
    <lineage>
        <taxon>Bacteria</taxon>
        <taxon>Pseudomonadati</taxon>
        <taxon>Pseudomonadota</taxon>
        <taxon>Gammaproteobacteria</taxon>
        <taxon>Chromatiales</taxon>
        <taxon>Chromatiaceae</taxon>
        <taxon>Arsukibacterium</taxon>
    </lineage>
</organism>
<evidence type="ECO:0000256" key="1">
    <source>
        <dbReference type="ARBA" id="ARBA00005187"/>
    </source>
</evidence>
<sequence>MDTNVVIAITGCPEVRIAPHPTLDIAKNSAGAVALMGRARWQQQPVTASTLLQLLDDNSDLTALYQQLSGDFYLVVIQSGQPIRLVNDIMAVQSCYYALQQQVLYIGHGLKQLKQLGVTCALNKQAIYNYVYFHCIPAPDTIYQQVFKLEAANRVAVTINEISQGTLLYCPDFKASTAPASNLQQQCLQQLDNAVQHSLQPDCGAFLSGGLDSSTVAGMLARHQQPAYTYSIGFKAKGYDETEYALLTAKHFNTRHQVHYLTPEQAAEAFVKVAQFFDEPFGNSSAMAAYFCARFAKEDGRTLLLAGDGGDELFAGNSRYAKQKVFEVFANAPAPLQSLARAIFVKTPLAHLPGFKKVASYIRQADEKLPLRLQNYNFINQFGSNAIFTEAFLAEIDTTKPEQLLKQRYNQCLSADPVDKMLFLDWKFTLADNDLVKVTKMCELAGIEVRYPLLDKALVDFSCSVPADIKLPGQKLRDFYKKACKGFLADDTLSKEKHGFGLPFGVWLTDNVQLKTLALDALNAFRQRAIVKDSLIDAAIEAHTNSHASYYGELIWILVVLELWLQAEEQGFSNDT</sequence>
<dbReference type="SUPFAM" id="SSF52402">
    <property type="entry name" value="Adenine nucleotide alpha hydrolases-like"/>
    <property type="match status" value="1"/>
</dbReference>
<dbReference type="InterPro" id="IPR006426">
    <property type="entry name" value="Asn_synth_AEB"/>
</dbReference>
<proteinExistence type="inferred from homology"/>
<dbReference type="GO" id="GO:0005829">
    <property type="term" value="C:cytosol"/>
    <property type="evidence" value="ECO:0007669"/>
    <property type="project" value="TreeGrafter"/>
</dbReference>
<dbReference type="STRING" id="336831.WG68_02855"/>
<dbReference type="PATRIC" id="fig|336831.14.peg.3726"/>
<dbReference type="SUPFAM" id="SSF56235">
    <property type="entry name" value="N-terminal nucleophile aminohydrolases (Ntn hydrolases)"/>
    <property type="match status" value="1"/>
</dbReference>
<evidence type="ECO:0000259" key="6">
    <source>
        <dbReference type="Pfam" id="PF00733"/>
    </source>
</evidence>
<dbReference type="InterPro" id="IPR029055">
    <property type="entry name" value="Ntn_hydrolases_N"/>
</dbReference>
<dbReference type="OrthoDB" id="9763290at2"/>
<dbReference type="PANTHER" id="PTHR43284">
    <property type="entry name" value="ASPARAGINE SYNTHETASE (GLUTAMINE-HYDROLYZING)"/>
    <property type="match status" value="1"/>
</dbReference>
<dbReference type="EMBL" id="LAHO01000002">
    <property type="protein sequence ID" value="KKO46894.1"/>
    <property type="molecule type" value="Genomic_DNA"/>
</dbReference>
<evidence type="ECO:0000256" key="2">
    <source>
        <dbReference type="ARBA" id="ARBA00005752"/>
    </source>
</evidence>
<dbReference type="AlphaFoldDB" id="A0A0M2V8X9"/>
<keyword evidence="8" id="KW-1185">Reference proteome</keyword>
<dbReference type="RefSeq" id="WP_046556141.1">
    <property type="nucleotide sequence ID" value="NZ_LAHO01000002.1"/>
</dbReference>
<dbReference type="InterPro" id="IPR014729">
    <property type="entry name" value="Rossmann-like_a/b/a_fold"/>
</dbReference>
<dbReference type="Gene3D" id="3.40.50.620">
    <property type="entry name" value="HUPs"/>
    <property type="match status" value="1"/>
</dbReference>
<dbReference type="Pfam" id="PF00733">
    <property type="entry name" value="Asn_synthase"/>
    <property type="match status" value="1"/>
</dbReference>
<name>A0A0M2V8X9_9GAMM</name>
<dbReference type="Proteomes" id="UP000034228">
    <property type="component" value="Unassembled WGS sequence"/>
</dbReference>
<evidence type="ECO:0000313" key="8">
    <source>
        <dbReference type="Proteomes" id="UP000034228"/>
    </source>
</evidence>
<dbReference type="GO" id="GO:0004066">
    <property type="term" value="F:asparagine synthase (glutamine-hydrolyzing) activity"/>
    <property type="evidence" value="ECO:0007669"/>
    <property type="project" value="UniProtKB-EC"/>
</dbReference>
<evidence type="ECO:0000256" key="5">
    <source>
        <dbReference type="PIRSR" id="PIRSR001589-3"/>
    </source>
</evidence>
<dbReference type="EC" id="6.3.5.4" evidence="3"/>
<comment type="pathway">
    <text evidence="1">Amino-acid biosynthesis; L-asparagine biosynthesis; L-asparagine from L-aspartate (L-Gln route): step 1/1.</text>
</comment>
<comment type="similarity">
    <text evidence="2">Belongs to the asparagine synthetase family.</text>
</comment>
<evidence type="ECO:0000313" key="7">
    <source>
        <dbReference type="EMBL" id="KKO46894.1"/>
    </source>
</evidence>
<accession>A0A0M2V8X9</accession>
<evidence type="ECO:0000256" key="4">
    <source>
        <dbReference type="ARBA" id="ARBA00048741"/>
    </source>
</evidence>
<gene>
    <name evidence="7" type="ORF">WG68_02855</name>
</gene>
<dbReference type="InterPro" id="IPR051786">
    <property type="entry name" value="ASN_synthetase/amidase"/>
</dbReference>
<reference evidence="7 8" key="1">
    <citation type="submission" date="2015-03" db="EMBL/GenBank/DDBJ databases">
        <title>Draft genome sequences of two protease-producing strains of Arsukibacterium isolated from two cold and alkaline environments.</title>
        <authorList>
            <person name="Lylloff J.E."/>
            <person name="Skov L.B."/>
            <person name="Jepsen M."/>
            <person name="Hallin P.F."/>
            <person name="Sorensen S.J."/>
            <person name="Stougaard P."/>
            <person name="Glaring M.A."/>
        </authorList>
    </citation>
    <scope>NUCLEOTIDE SEQUENCE [LARGE SCALE GENOMIC DNA]</scope>
    <source>
        <strain evidence="7 8">GCM72</strain>
    </source>
</reference>
<dbReference type="CDD" id="cd01991">
    <property type="entry name" value="Asn_synthase_B_C"/>
    <property type="match status" value="1"/>
</dbReference>
<dbReference type="PANTHER" id="PTHR43284:SF1">
    <property type="entry name" value="ASPARAGINE SYNTHETASE"/>
    <property type="match status" value="1"/>
</dbReference>
<comment type="catalytic activity">
    <reaction evidence="4">
        <text>L-aspartate + L-glutamine + ATP + H2O = L-asparagine + L-glutamate + AMP + diphosphate + H(+)</text>
        <dbReference type="Rhea" id="RHEA:12228"/>
        <dbReference type="ChEBI" id="CHEBI:15377"/>
        <dbReference type="ChEBI" id="CHEBI:15378"/>
        <dbReference type="ChEBI" id="CHEBI:29985"/>
        <dbReference type="ChEBI" id="CHEBI:29991"/>
        <dbReference type="ChEBI" id="CHEBI:30616"/>
        <dbReference type="ChEBI" id="CHEBI:33019"/>
        <dbReference type="ChEBI" id="CHEBI:58048"/>
        <dbReference type="ChEBI" id="CHEBI:58359"/>
        <dbReference type="ChEBI" id="CHEBI:456215"/>
        <dbReference type="EC" id="6.3.5.4"/>
    </reaction>
</comment>
<comment type="caution">
    <text evidence="7">The sequence shown here is derived from an EMBL/GenBank/DDBJ whole genome shotgun (WGS) entry which is preliminary data.</text>
</comment>
<feature type="domain" description="Asparagine synthetase" evidence="6">
    <location>
        <begin position="189"/>
        <end position="566"/>
    </location>
</feature>
<dbReference type="GO" id="GO:0006529">
    <property type="term" value="P:asparagine biosynthetic process"/>
    <property type="evidence" value="ECO:0007669"/>
    <property type="project" value="InterPro"/>
</dbReference>
<dbReference type="InterPro" id="IPR001962">
    <property type="entry name" value="Asn_synthase"/>
</dbReference>
<evidence type="ECO:0000256" key="3">
    <source>
        <dbReference type="ARBA" id="ARBA00012737"/>
    </source>
</evidence>
<protein>
    <recommendedName>
        <fullName evidence="3">asparagine synthase (glutamine-hydrolyzing)</fullName>
        <ecNumber evidence="3">6.3.5.4</ecNumber>
    </recommendedName>
</protein>
<dbReference type="PIRSF" id="PIRSF001589">
    <property type="entry name" value="Asn_synthetase_glu-h"/>
    <property type="match status" value="1"/>
</dbReference>